<protein>
    <recommendedName>
        <fullName evidence="1">UPF0246 protein V6U78_00015</fullName>
    </recommendedName>
</protein>
<dbReference type="HAMAP" id="MF_00652">
    <property type="entry name" value="UPF0246"/>
    <property type="match status" value="1"/>
</dbReference>
<comment type="caution">
    <text evidence="2">The sequence shown here is derived from an EMBL/GenBank/DDBJ whole genome shotgun (WGS) entry which is preliminary data.</text>
</comment>
<dbReference type="Pfam" id="PF03883">
    <property type="entry name" value="H2O2_YaaD"/>
    <property type="match status" value="1"/>
</dbReference>
<dbReference type="NCBIfam" id="NF002541">
    <property type="entry name" value="PRK02101.1-1"/>
    <property type="match status" value="1"/>
</dbReference>
<evidence type="ECO:0000256" key="1">
    <source>
        <dbReference type="HAMAP-Rule" id="MF_00652"/>
    </source>
</evidence>
<proteinExistence type="inferred from homology"/>
<name>A0ABW8PSZ7_9GAMM</name>
<sequence length="258" mass="29399">MLSVISPAKSLDFETPAHTPSYSQPRFLDEAAQLITQLKRLSPQEVSQLMKISDQLGSLNAARFQNWSPPFQPDNAKQAVLAFTGDVYQGLDAAHLDPETLEYAQEHLAILSGLYGLLRPLDLIQPYRLEMGTRFAHDDGSDLYQLWKPRLASVLQAQLDQQSAPVLINLASQEYFKSIDVKKLKARIITPVFKDWKNGEYKIISSYAKKARGLMCRYQLLNRIDQPEGLKDFDLEGYQYQPHHSEGDSWVFTRRIAD</sequence>
<evidence type="ECO:0000313" key="2">
    <source>
        <dbReference type="EMBL" id="MFK7159418.1"/>
    </source>
</evidence>
<gene>
    <name evidence="2" type="primary">yaaA</name>
    <name evidence="2" type="ORF">V6U78_00015</name>
</gene>
<dbReference type="PANTHER" id="PTHR30283:SF4">
    <property type="entry name" value="PEROXIDE STRESS RESISTANCE PROTEIN YAAA"/>
    <property type="match status" value="1"/>
</dbReference>
<dbReference type="InterPro" id="IPR005583">
    <property type="entry name" value="YaaA"/>
</dbReference>
<comment type="similarity">
    <text evidence="1">Belongs to the UPF0246 family.</text>
</comment>
<dbReference type="EMBL" id="JBANFI010000001">
    <property type="protein sequence ID" value="MFK7159418.1"/>
    <property type="molecule type" value="Genomic_DNA"/>
</dbReference>
<dbReference type="Proteomes" id="UP001621714">
    <property type="component" value="Unassembled WGS sequence"/>
</dbReference>
<accession>A0ABW8PSZ7</accession>
<evidence type="ECO:0000313" key="3">
    <source>
        <dbReference type="Proteomes" id="UP001621714"/>
    </source>
</evidence>
<dbReference type="NCBIfam" id="NF002542">
    <property type="entry name" value="PRK02101.1-3"/>
    <property type="match status" value="1"/>
</dbReference>
<dbReference type="PANTHER" id="PTHR30283">
    <property type="entry name" value="PEROXIDE STRESS RESPONSE PROTEIN YAAA"/>
    <property type="match status" value="1"/>
</dbReference>
<dbReference type="RefSeq" id="WP_405335688.1">
    <property type="nucleotide sequence ID" value="NZ_JBANFI010000001.1"/>
</dbReference>
<reference evidence="2 3" key="1">
    <citation type="submission" date="2024-02" db="EMBL/GenBank/DDBJ databases">
        <title>Marinospirillum sp. MEB 164 isolated from Lonar lake sediment.</title>
        <authorList>
            <person name="Joshi A."/>
            <person name="Thite S."/>
        </authorList>
    </citation>
    <scope>NUCLEOTIDE SEQUENCE [LARGE SCALE GENOMIC DNA]</scope>
    <source>
        <strain evidence="2 3">MEB164</strain>
    </source>
</reference>
<organism evidence="2 3">
    <name type="scientific">Marinospirillum alkalitolerans</name>
    <dbReference type="NCBI Taxonomy" id="3123374"/>
    <lineage>
        <taxon>Bacteria</taxon>
        <taxon>Pseudomonadati</taxon>
        <taxon>Pseudomonadota</taxon>
        <taxon>Gammaproteobacteria</taxon>
        <taxon>Oceanospirillales</taxon>
        <taxon>Oceanospirillaceae</taxon>
        <taxon>Marinospirillum</taxon>
    </lineage>
</organism>
<keyword evidence="3" id="KW-1185">Reference proteome</keyword>